<dbReference type="Proteomes" id="UP001139157">
    <property type="component" value="Unassembled WGS sequence"/>
</dbReference>
<dbReference type="InterPro" id="IPR035992">
    <property type="entry name" value="Ricin_B-like_lectins"/>
</dbReference>
<proteinExistence type="predicted"/>
<evidence type="ECO:0000313" key="1">
    <source>
        <dbReference type="EMBL" id="MCM6778237.1"/>
    </source>
</evidence>
<organism evidence="1 2">
    <name type="scientific">Nocardia pulmonis</name>
    <dbReference type="NCBI Taxonomy" id="2951408"/>
    <lineage>
        <taxon>Bacteria</taxon>
        <taxon>Bacillati</taxon>
        <taxon>Actinomycetota</taxon>
        <taxon>Actinomycetes</taxon>
        <taxon>Mycobacteriales</taxon>
        <taxon>Nocardiaceae</taxon>
        <taxon>Nocardia</taxon>
    </lineage>
</organism>
<name>A0A9X2IZM3_9NOCA</name>
<dbReference type="AlphaFoldDB" id="A0A9X2IZM3"/>
<evidence type="ECO:0000313" key="2">
    <source>
        <dbReference type="Proteomes" id="UP001139157"/>
    </source>
</evidence>
<accession>A0A9X2IZM3</accession>
<dbReference type="SUPFAM" id="SSF50370">
    <property type="entry name" value="Ricin B-like lectins"/>
    <property type="match status" value="1"/>
</dbReference>
<dbReference type="EMBL" id="JAMRXG010000020">
    <property type="protein sequence ID" value="MCM6778237.1"/>
    <property type="molecule type" value="Genomic_DNA"/>
</dbReference>
<protein>
    <submittedName>
        <fullName evidence="1">Uncharacterized protein</fullName>
    </submittedName>
</protein>
<dbReference type="RefSeq" id="WP_251917709.1">
    <property type="nucleotide sequence ID" value="NZ_JAMRXG010000020.1"/>
</dbReference>
<reference evidence="1" key="1">
    <citation type="submission" date="2022-06" db="EMBL/GenBank/DDBJ databases">
        <title>Novel species in genus nocardia.</title>
        <authorList>
            <person name="Li F."/>
        </authorList>
    </citation>
    <scope>NUCLEOTIDE SEQUENCE</scope>
    <source>
        <strain evidence="1">CDC141</strain>
    </source>
</reference>
<sequence>MASISEGSYRIGFTEEQYLTALQPQPGAPCVILPEDAELQQVWQVSPADNDRYVIGLNNTRLYLSYDGEPDMHELTLLLPEPRQWLLHPGAEPDTFRIAVPGTPMRLGMSMLRIYPPRVALAPEYGDQYQAWTFHKAA</sequence>
<comment type="caution">
    <text evidence="1">The sequence shown here is derived from an EMBL/GenBank/DDBJ whole genome shotgun (WGS) entry which is preliminary data.</text>
</comment>
<dbReference type="Gene3D" id="2.80.10.50">
    <property type="match status" value="1"/>
</dbReference>
<keyword evidence="2" id="KW-1185">Reference proteome</keyword>
<gene>
    <name evidence="1" type="ORF">NDR86_32595</name>
</gene>